<feature type="compositionally biased region" description="Basic and acidic residues" evidence="2">
    <location>
        <begin position="459"/>
        <end position="474"/>
    </location>
</feature>
<evidence type="ECO:0000256" key="1">
    <source>
        <dbReference type="PROSITE-ProRule" id="PRU00339"/>
    </source>
</evidence>
<keyword evidence="6" id="KW-1185">Reference proteome</keyword>
<dbReference type="PANTHER" id="PTHR22550">
    <property type="entry name" value="SPORE GERMINATION PROTEIN"/>
    <property type="match status" value="1"/>
</dbReference>
<dbReference type="InterPro" id="IPR036465">
    <property type="entry name" value="vWFA_dom_sf"/>
</dbReference>
<feature type="repeat" description="TPR" evidence="1">
    <location>
        <begin position="385"/>
        <end position="418"/>
    </location>
</feature>
<feature type="transmembrane region" description="Helical" evidence="3">
    <location>
        <begin position="68"/>
        <end position="90"/>
    </location>
</feature>
<keyword evidence="1" id="KW-0802">TPR repeat</keyword>
<dbReference type="SUPFAM" id="SSF48452">
    <property type="entry name" value="TPR-like"/>
    <property type="match status" value="1"/>
</dbReference>
<dbReference type="PROSITE" id="PS50005">
    <property type="entry name" value="TPR"/>
    <property type="match status" value="1"/>
</dbReference>
<feature type="region of interest" description="Disordered" evidence="2">
    <location>
        <begin position="439"/>
        <end position="481"/>
    </location>
</feature>
<dbReference type="InterPro" id="IPR011990">
    <property type="entry name" value="TPR-like_helical_dom_sf"/>
</dbReference>
<keyword evidence="3" id="KW-0812">Transmembrane</keyword>
<dbReference type="Gene3D" id="3.40.50.410">
    <property type="entry name" value="von Willebrand factor, type A domain"/>
    <property type="match status" value="1"/>
</dbReference>
<proteinExistence type="predicted"/>
<evidence type="ECO:0000256" key="2">
    <source>
        <dbReference type="SAM" id="MobiDB-lite"/>
    </source>
</evidence>
<dbReference type="EMBL" id="FNVD01000006">
    <property type="protein sequence ID" value="SEF90155.1"/>
    <property type="molecule type" value="Genomic_DNA"/>
</dbReference>
<evidence type="ECO:0000313" key="6">
    <source>
        <dbReference type="Proteomes" id="UP000236742"/>
    </source>
</evidence>
<organism evidence="5 6">
    <name type="scientific">Jhaorihella thermophila</name>
    <dbReference type="NCBI Taxonomy" id="488547"/>
    <lineage>
        <taxon>Bacteria</taxon>
        <taxon>Pseudomonadati</taxon>
        <taxon>Pseudomonadota</taxon>
        <taxon>Alphaproteobacteria</taxon>
        <taxon>Rhodobacterales</taxon>
        <taxon>Paracoccaceae</taxon>
        <taxon>Jhaorihella</taxon>
    </lineage>
</organism>
<evidence type="ECO:0000313" key="5">
    <source>
        <dbReference type="EMBL" id="SEF90155.1"/>
    </source>
</evidence>
<dbReference type="OrthoDB" id="9807628at2"/>
<feature type="domain" description="VWFA" evidence="4">
    <location>
        <begin position="104"/>
        <end position="209"/>
    </location>
</feature>
<evidence type="ECO:0000256" key="3">
    <source>
        <dbReference type="SAM" id="Phobius"/>
    </source>
</evidence>
<dbReference type="RefSeq" id="WP_104007881.1">
    <property type="nucleotide sequence ID" value="NZ_FNVD01000006.1"/>
</dbReference>
<dbReference type="InterPro" id="IPR019734">
    <property type="entry name" value="TPR_rpt"/>
</dbReference>
<protein>
    <submittedName>
        <fullName evidence="5">Ca-activated chloride channel family protein</fullName>
    </submittedName>
</protein>
<dbReference type="AlphaFoldDB" id="A0A1H5VS52"/>
<dbReference type="Proteomes" id="UP000236742">
    <property type="component" value="Unassembled WGS sequence"/>
</dbReference>
<sequence>MSDPFGDLALALGAFHLLRPLWLLMLVPILALWWVNRRAATRAAEPMDGIAPHLRAALSVGGGARRRILPIDGVALVLGLAVVGASGPSWTRQADPFAAQAGPLVVVLKVTPSMASTDLAPTRLDRAKFKIRDLLALRAGARTALVAYAGTAHRVVPFTEDAGLMQPYLEGLTPEIMPEPGTDAARALALAREMLAEEEAPGGILLVLDTLDPGGAAALLRNEEEGSAMALEMLPADAPRTEWPGRATVVRTTADDSDIRRLDRSFEVDFHRAMLSNEDLPWEDRGWWLAVPAAILTLIWFRRGWTMHWAVVLGALIFTPPGAARADGIADWFWTPDQQGARAYARNDFSTAADLFVDPMWKAHALYRAGRYDEAIAVLEPMETAQASFLLGMTYIKNRQYRDGVRAFETTLERDPNYPGAAENLAMARRIVEHVEAAREASDTGEQSGIGADDVVFDNEDKRGADTTTDRQPRDGGGGLMTAEQWMNTVETSTGDFLRMRFQIEAAEAGK</sequence>
<accession>A0A1H5VS52</accession>
<keyword evidence="3" id="KW-1133">Transmembrane helix</keyword>
<dbReference type="SUPFAM" id="SSF53300">
    <property type="entry name" value="vWA-like"/>
    <property type="match status" value="1"/>
</dbReference>
<reference evidence="5 6" key="1">
    <citation type="submission" date="2016-10" db="EMBL/GenBank/DDBJ databases">
        <authorList>
            <person name="de Groot N.N."/>
        </authorList>
    </citation>
    <scope>NUCLEOTIDE SEQUENCE [LARGE SCALE GENOMIC DNA]</scope>
    <source>
        <strain evidence="5 6">DSM 23413</strain>
    </source>
</reference>
<name>A0A1H5VS52_9RHOB</name>
<dbReference type="PANTHER" id="PTHR22550:SF14">
    <property type="entry name" value="VWFA DOMAIN-CONTAINING PROTEIN"/>
    <property type="match status" value="1"/>
</dbReference>
<feature type="transmembrane region" description="Helical" evidence="3">
    <location>
        <begin position="12"/>
        <end position="35"/>
    </location>
</feature>
<dbReference type="Gene3D" id="1.25.40.10">
    <property type="entry name" value="Tetratricopeptide repeat domain"/>
    <property type="match status" value="1"/>
</dbReference>
<gene>
    <name evidence="5" type="ORF">SAMN05421751_106209</name>
</gene>
<dbReference type="InterPro" id="IPR002035">
    <property type="entry name" value="VWF_A"/>
</dbReference>
<dbReference type="Pfam" id="PF13519">
    <property type="entry name" value="VWA_2"/>
    <property type="match status" value="1"/>
</dbReference>
<dbReference type="InterPro" id="IPR050768">
    <property type="entry name" value="UPF0353/GerABKA_families"/>
</dbReference>
<evidence type="ECO:0000259" key="4">
    <source>
        <dbReference type="Pfam" id="PF13519"/>
    </source>
</evidence>
<keyword evidence="3" id="KW-0472">Membrane</keyword>